<dbReference type="EMBL" id="CAJNIZ010020757">
    <property type="protein sequence ID" value="CAE7445051.1"/>
    <property type="molecule type" value="Genomic_DNA"/>
</dbReference>
<feature type="non-terminal residue" evidence="1">
    <location>
        <position position="1"/>
    </location>
</feature>
<dbReference type="Proteomes" id="UP000649617">
    <property type="component" value="Unassembled WGS sequence"/>
</dbReference>
<accession>A0A812RJF2</accession>
<dbReference type="AlphaFoldDB" id="A0A812RJF2"/>
<name>A0A812RJF2_SYMPI</name>
<sequence length="75" mass="8601">ESMLQLKMQSEESLGLPYLPEPGMLPAWAEPILVVPHKVQRDIEQLEYLVSKGRLDSEMENYVAEFALPEFRAVL</sequence>
<protein>
    <submittedName>
        <fullName evidence="1">Uncharacterized protein</fullName>
    </submittedName>
</protein>
<dbReference type="OrthoDB" id="413556at2759"/>
<proteinExistence type="predicted"/>
<organism evidence="1 2">
    <name type="scientific">Symbiodinium pilosum</name>
    <name type="common">Dinoflagellate</name>
    <dbReference type="NCBI Taxonomy" id="2952"/>
    <lineage>
        <taxon>Eukaryota</taxon>
        <taxon>Sar</taxon>
        <taxon>Alveolata</taxon>
        <taxon>Dinophyceae</taxon>
        <taxon>Suessiales</taxon>
        <taxon>Symbiodiniaceae</taxon>
        <taxon>Symbiodinium</taxon>
    </lineage>
</organism>
<gene>
    <name evidence="1" type="ORF">SPIL2461_LOCUS10837</name>
</gene>
<comment type="caution">
    <text evidence="1">The sequence shown here is derived from an EMBL/GenBank/DDBJ whole genome shotgun (WGS) entry which is preliminary data.</text>
</comment>
<evidence type="ECO:0000313" key="2">
    <source>
        <dbReference type="Proteomes" id="UP000649617"/>
    </source>
</evidence>
<reference evidence="1" key="1">
    <citation type="submission" date="2021-02" db="EMBL/GenBank/DDBJ databases">
        <authorList>
            <person name="Dougan E. K."/>
            <person name="Rhodes N."/>
            <person name="Thang M."/>
            <person name="Chan C."/>
        </authorList>
    </citation>
    <scope>NUCLEOTIDE SEQUENCE</scope>
</reference>
<evidence type="ECO:0000313" key="1">
    <source>
        <dbReference type="EMBL" id="CAE7445051.1"/>
    </source>
</evidence>
<keyword evidence="2" id="KW-1185">Reference proteome</keyword>